<dbReference type="SMART" id="SM00450">
    <property type="entry name" value="RHOD"/>
    <property type="match status" value="1"/>
</dbReference>
<dbReference type="NCBIfam" id="NF008751">
    <property type="entry name" value="PRK11784.1-3"/>
    <property type="match status" value="1"/>
</dbReference>
<comment type="catalytic activity">
    <reaction evidence="2">
        <text>5-methylaminomethyl-2-(Se-phospho)selenouridine(34) in tRNA + H2O = 5-methylaminomethyl-2-selenouridine(34) in tRNA + phosphate</text>
        <dbReference type="Rhea" id="RHEA:60176"/>
        <dbReference type="Rhea" id="RHEA-COMP:10196"/>
        <dbReference type="Rhea" id="RHEA-COMP:15523"/>
        <dbReference type="ChEBI" id="CHEBI:15377"/>
        <dbReference type="ChEBI" id="CHEBI:43474"/>
        <dbReference type="ChEBI" id="CHEBI:82743"/>
        <dbReference type="ChEBI" id="CHEBI:143702"/>
    </reaction>
</comment>
<dbReference type="PANTHER" id="PTHR30401">
    <property type="entry name" value="TRNA 2-SELENOURIDINE SYNTHASE"/>
    <property type="match status" value="1"/>
</dbReference>
<dbReference type="PANTHER" id="PTHR30401:SF0">
    <property type="entry name" value="TRNA 2-SELENOURIDINE SYNTHASE"/>
    <property type="match status" value="1"/>
</dbReference>
<dbReference type="HAMAP" id="MF_01622">
    <property type="entry name" value="tRNA_sel_U_synth"/>
    <property type="match status" value="1"/>
</dbReference>
<dbReference type="InterPro" id="IPR017582">
    <property type="entry name" value="SelU"/>
</dbReference>
<comment type="catalytic activity">
    <reaction evidence="2">
        <text>5-methylaminomethyl-S-(2E)-geranyl-thiouridine(34) in tRNA + selenophosphate + H(+) = 5-methylaminomethyl-2-(Se-phospho)selenouridine(34) in tRNA + (2E)-thiogeraniol</text>
        <dbReference type="Rhea" id="RHEA:60172"/>
        <dbReference type="Rhea" id="RHEA-COMP:14654"/>
        <dbReference type="Rhea" id="RHEA-COMP:15523"/>
        <dbReference type="ChEBI" id="CHEBI:15378"/>
        <dbReference type="ChEBI" id="CHEBI:16144"/>
        <dbReference type="ChEBI" id="CHEBI:140632"/>
        <dbReference type="ChEBI" id="CHEBI:143702"/>
        <dbReference type="ChEBI" id="CHEBI:143703"/>
    </reaction>
</comment>
<comment type="caution">
    <text evidence="5">The sequence shown here is derived from an EMBL/GenBank/DDBJ whole genome shotgun (WGS) entry which is preliminary data.</text>
</comment>
<evidence type="ECO:0000256" key="2">
    <source>
        <dbReference type="HAMAP-Rule" id="MF_01622"/>
    </source>
</evidence>
<comment type="catalytic activity">
    <reaction evidence="2">
        <text>5-methylaminomethyl-2-thiouridine(34) in tRNA + (2E)-geranyl diphosphate = 5-methylaminomethyl-S-(2E)-geranyl-thiouridine(34) in tRNA + diphosphate</text>
        <dbReference type="Rhea" id="RHEA:14085"/>
        <dbReference type="Rhea" id="RHEA-COMP:10195"/>
        <dbReference type="Rhea" id="RHEA-COMP:14654"/>
        <dbReference type="ChEBI" id="CHEBI:33019"/>
        <dbReference type="ChEBI" id="CHEBI:58057"/>
        <dbReference type="ChEBI" id="CHEBI:74455"/>
        <dbReference type="ChEBI" id="CHEBI:140632"/>
    </reaction>
</comment>
<feature type="active site" description="S-selanylcysteine intermediate" evidence="2">
    <location>
        <position position="103"/>
    </location>
</feature>
<dbReference type="Proteomes" id="UP001620597">
    <property type="component" value="Unassembled WGS sequence"/>
</dbReference>
<dbReference type="PROSITE" id="PS50206">
    <property type="entry name" value="RHODANESE_3"/>
    <property type="match status" value="1"/>
</dbReference>
<keyword evidence="1 2" id="KW-0711">Selenium</keyword>
<gene>
    <name evidence="5" type="primary">mnmH</name>
    <name evidence="2" type="synonym">selU</name>
    <name evidence="5" type="ORF">WG929_06535</name>
</gene>
<dbReference type="CDD" id="cd01520">
    <property type="entry name" value="RHOD_YbbB"/>
    <property type="match status" value="1"/>
</dbReference>
<feature type="region of interest" description="Disordered" evidence="3">
    <location>
        <begin position="373"/>
        <end position="393"/>
    </location>
</feature>
<dbReference type="NCBIfam" id="TIGR03167">
    <property type="entry name" value="tRNA_sel_U_synt"/>
    <property type="match status" value="1"/>
</dbReference>
<comment type="function">
    <text evidence="2">Involved in the post-transcriptional modification of the uridine at the wobble position (U34) of tRNA(Lys), tRNA(Glu) and tRNA(Gln). Catalyzes the conversion of 2-thiouridine (S2U-RNA) to 2-selenouridine (Se2U-RNA). Acts in a two-step process involving geranylation of 2-thiouridine (S2U) to S-geranyl-2-thiouridine (geS2U) and subsequent selenation of the latter derivative to 2-selenouridine (Se2U) in the tRNA chain.</text>
</comment>
<evidence type="ECO:0000313" key="6">
    <source>
        <dbReference type="Proteomes" id="UP001620597"/>
    </source>
</evidence>
<dbReference type="InterPro" id="IPR001763">
    <property type="entry name" value="Rhodanese-like_dom"/>
</dbReference>
<comment type="subunit">
    <text evidence="2">Monomer.</text>
</comment>
<evidence type="ECO:0000256" key="1">
    <source>
        <dbReference type="ARBA" id="ARBA00023266"/>
    </source>
</evidence>
<dbReference type="EMBL" id="JBBKTX010000006">
    <property type="protein sequence ID" value="MFK4752060.1"/>
    <property type="molecule type" value="Genomic_DNA"/>
</dbReference>
<dbReference type="InterPro" id="IPR058840">
    <property type="entry name" value="AAA_SelU"/>
</dbReference>
<name>A0ABW8NGH6_9GAMM</name>
<dbReference type="Gene3D" id="3.40.250.10">
    <property type="entry name" value="Rhodanese-like domain"/>
    <property type="match status" value="1"/>
</dbReference>
<organism evidence="5 6">
    <name type="scientific">Oceanobacter antarcticus</name>
    <dbReference type="NCBI Taxonomy" id="3133425"/>
    <lineage>
        <taxon>Bacteria</taxon>
        <taxon>Pseudomonadati</taxon>
        <taxon>Pseudomonadota</taxon>
        <taxon>Gammaproteobacteria</taxon>
        <taxon>Oceanospirillales</taxon>
        <taxon>Oceanospirillaceae</taxon>
        <taxon>Oceanobacter</taxon>
    </lineage>
</organism>
<dbReference type="GO" id="GO:0016740">
    <property type="term" value="F:transferase activity"/>
    <property type="evidence" value="ECO:0007669"/>
    <property type="project" value="UniProtKB-KW"/>
</dbReference>
<accession>A0ABW8NGH6</accession>
<dbReference type="RefSeq" id="WP_416205395.1">
    <property type="nucleotide sequence ID" value="NZ_JBBKTX010000006.1"/>
</dbReference>
<dbReference type="NCBIfam" id="NF008750">
    <property type="entry name" value="PRK11784.1-2"/>
    <property type="match status" value="1"/>
</dbReference>
<dbReference type="Pfam" id="PF26341">
    <property type="entry name" value="AAA_SelU"/>
    <property type="match status" value="1"/>
</dbReference>
<dbReference type="SUPFAM" id="SSF52821">
    <property type="entry name" value="Rhodanese/Cell cycle control phosphatase"/>
    <property type="match status" value="1"/>
</dbReference>
<dbReference type="EC" id="2.9.1.3" evidence="2"/>
<evidence type="ECO:0000259" key="4">
    <source>
        <dbReference type="PROSITE" id="PS50206"/>
    </source>
</evidence>
<reference evidence="5 6" key="1">
    <citation type="submission" date="2024-03" db="EMBL/GenBank/DDBJ databases">
        <title>High-quality draft genome sequence of Oceanobacter sp. wDCs-4.</title>
        <authorList>
            <person name="Dong C."/>
        </authorList>
    </citation>
    <scope>NUCLEOTIDE SEQUENCE [LARGE SCALE GENOMIC DNA]</scope>
    <source>
        <strain evidence="6">wDCs-4</strain>
    </source>
</reference>
<protein>
    <recommendedName>
        <fullName evidence="2">tRNA 2-selenouridine synthase</fullName>
        <ecNumber evidence="2">2.9.1.3</ecNumber>
    </recommendedName>
</protein>
<comment type="similarity">
    <text evidence="2">Belongs to the SelU family.</text>
</comment>
<evidence type="ECO:0000256" key="3">
    <source>
        <dbReference type="SAM" id="MobiDB-lite"/>
    </source>
</evidence>
<sequence>MSADQGQPTRPDAREFLDIFLNDIPMIDTRAPVEFEKGAFPTSVSLPLMTNSEREQVGTCYKQQGQEEAIRLGHQLVQGEIKQQRVQAWVNFAQQHPQGYLYCWRGGLRSQICQQWMHEDGTDYPRITGGYKAMRSWILAEFERQCAELPMIILAGTTGCNKTGLLNQLPNSVDLEGLANHLGSSFGRRPSGQPSQLNFENALAVAMLKAEHSNSVQSGQHLVLEDESMLIGRCALPHLFRNAMERSPVVVLDTSLEERVEHTFHNYILTKLADWQQQMSDEDEEPAFDAFANDLTESLKRVKKRLGGVRYAEVAYEMENALSAHRHGHPDGHRGWITVLLRDYYDPMYEYQLSKKMERVIFQGNRTEVKEFLSRTEHGAQPSPADISPSQPG</sequence>
<evidence type="ECO:0000313" key="5">
    <source>
        <dbReference type="EMBL" id="MFK4752060.1"/>
    </source>
</evidence>
<keyword evidence="2 5" id="KW-0808">Transferase</keyword>
<comment type="catalytic activity">
    <reaction evidence="2">
        <text>5-methylaminomethyl-2-thiouridine(34) in tRNA + selenophosphate + (2E)-geranyl diphosphate + H2O + H(+) = 5-methylaminomethyl-2-selenouridine(34) in tRNA + (2E)-thiogeraniol + phosphate + diphosphate</text>
        <dbReference type="Rhea" id="RHEA:42716"/>
        <dbReference type="Rhea" id="RHEA-COMP:10195"/>
        <dbReference type="Rhea" id="RHEA-COMP:10196"/>
        <dbReference type="ChEBI" id="CHEBI:15377"/>
        <dbReference type="ChEBI" id="CHEBI:15378"/>
        <dbReference type="ChEBI" id="CHEBI:16144"/>
        <dbReference type="ChEBI" id="CHEBI:33019"/>
        <dbReference type="ChEBI" id="CHEBI:43474"/>
        <dbReference type="ChEBI" id="CHEBI:58057"/>
        <dbReference type="ChEBI" id="CHEBI:74455"/>
        <dbReference type="ChEBI" id="CHEBI:82743"/>
        <dbReference type="ChEBI" id="CHEBI:143703"/>
        <dbReference type="EC" id="2.9.1.3"/>
    </reaction>
</comment>
<dbReference type="InterPro" id="IPR036873">
    <property type="entry name" value="Rhodanese-like_dom_sf"/>
</dbReference>
<keyword evidence="6" id="KW-1185">Reference proteome</keyword>
<proteinExistence type="inferred from homology"/>
<feature type="domain" description="Rhodanese" evidence="4">
    <location>
        <begin position="20"/>
        <end position="143"/>
    </location>
</feature>